<evidence type="ECO:0000313" key="2">
    <source>
        <dbReference type="Proteomes" id="UP001365542"/>
    </source>
</evidence>
<dbReference type="SUPFAM" id="SSF50249">
    <property type="entry name" value="Nucleic acid-binding proteins"/>
    <property type="match status" value="1"/>
</dbReference>
<evidence type="ECO:0000313" key="1">
    <source>
        <dbReference type="EMBL" id="KAK6542599.1"/>
    </source>
</evidence>
<protein>
    <recommendedName>
        <fullName evidence="3">Translation elongation factor IF5A C-terminal domain-containing protein</fullName>
    </recommendedName>
</protein>
<dbReference type="InterPro" id="IPR008991">
    <property type="entry name" value="Translation_prot_SH3-like_sf"/>
</dbReference>
<evidence type="ECO:0008006" key="3">
    <source>
        <dbReference type="Google" id="ProtNLM"/>
    </source>
</evidence>
<dbReference type="GO" id="GO:0003723">
    <property type="term" value="F:RNA binding"/>
    <property type="evidence" value="ECO:0007669"/>
    <property type="project" value="InterPro"/>
</dbReference>
<proteinExistence type="predicted"/>
<gene>
    <name evidence="1" type="ORF">TWF694_006543</name>
</gene>
<dbReference type="SUPFAM" id="SSF50104">
    <property type="entry name" value="Translation proteins SH3-like domain"/>
    <property type="match status" value="1"/>
</dbReference>
<dbReference type="InterPro" id="IPR012340">
    <property type="entry name" value="NA-bd_OB-fold"/>
</dbReference>
<accession>A0AAV9XKW1</accession>
<name>A0AAV9XKW1_9PEZI</name>
<dbReference type="Proteomes" id="UP001365542">
    <property type="component" value="Unassembled WGS sequence"/>
</dbReference>
<dbReference type="InterPro" id="IPR014722">
    <property type="entry name" value="Rib_uL2_dom2"/>
</dbReference>
<dbReference type="AlphaFoldDB" id="A0AAV9XKW1"/>
<dbReference type="PANTHER" id="PTHR11673">
    <property type="entry name" value="TRANSLATION INITIATION FACTOR 5A FAMILY MEMBER"/>
    <property type="match status" value="1"/>
</dbReference>
<keyword evidence="2" id="KW-1185">Reference proteome</keyword>
<dbReference type="InterPro" id="IPR001884">
    <property type="entry name" value="IF5A-like"/>
</dbReference>
<dbReference type="EMBL" id="JAVHJO010000002">
    <property type="protein sequence ID" value="KAK6542599.1"/>
    <property type="molecule type" value="Genomic_DNA"/>
</dbReference>
<organism evidence="1 2">
    <name type="scientific">Orbilia ellipsospora</name>
    <dbReference type="NCBI Taxonomy" id="2528407"/>
    <lineage>
        <taxon>Eukaryota</taxon>
        <taxon>Fungi</taxon>
        <taxon>Dikarya</taxon>
        <taxon>Ascomycota</taxon>
        <taxon>Pezizomycotina</taxon>
        <taxon>Orbiliomycetes</taxon>
        <taxon>Orbiliales</taxon>
        <taxon>Orbiliaceae</taxon>
        <taxon>Orbilia</taxon>
    </lineage>
</organism>
<dbReference type="GO" id="GO:0045901">
    <property type="term" value="P:positive regulation of translational elongation"/>
    <property type="evidence" value="ECO:0007669"/>
    <property type="project" value="InterPro"/>
</dbReference>
<sequence>MSSHSERHHHHAEFFGKKVDEFFHPIETAQKKIAKSYYAKSQNGYAPVETITITKKQPVRSFGPPPTAPVAPPAQTDFSIPCHLLRVGDLVILQKRPTQIIRITTSAATGQHRYLGVDLFTHKLIEENCVVSHPSPSVVLHTMLTPAFKQYKVIQAGEDIPLYLQTEAGELKTGVAVVAQGDLTKKINDAFGNSPGAVRVLVISDGTQELIVDFKRVHGDYKL</sequence>
<comment type="caution">
    <text evidence="1">The sequence shown here is derived from an EMBL/GenBank/DDBJ whole genome shotgun (WGS) entry which is preliminary data.</text>
</comment>
<reference evidence="1 2" key="1">
    <citation type="submission" date="2019-10" db="EMBL/GenBank/DDBJ databases">
        <authorList>
            <person name="Palmer J.M."/>
        </authorList>
    </citation>
    <scope>NUCLEOTIDE SEQUENCE [LARGE SCALE GENOMIC DNA]</scope>
    <source>
        <strain evidence="1 2">TWF694</strain>
    </source>
</reference>
<dbReference type="Gene3D" id="2.40.50.140">
    <property type="entry name" value="Nucleic acid-binding proteins"/>
    <property type="match status" value="1"/>
</dbReference>
<dbReference type="GO" id="GO:0003746">
    <property type="term" value="F:translation elongation factor activity"/>
    <property type="evidence" value="ECO:0007669"/>
    <property type="project" value="InterPro"/>
</dbReference>
<dbReference type="GO" id="GO:0043022">
    <property type="term" value="F:ribosome binding"/>
    <property type="evidence" value="ECO:0007669"/>
    <property type="project" value="InterPro"/>
</dbReference>
<dbReference type="Gene3D" id="2.30.30.30">
    <property type="match status" value="1"/>
</dbReference>